<proteinExistence type="predicted"/>
<feature type="compositionally biased region" description="Polar residues" evidence="1">
    <location>
        <begin position="82"/>
        <end position="96"/>
    </location>
</feature>
<dbReference type="EnsemblPlants" id="Pp3c2_8190V3.2">
    <property type="protein sequence ID" value="Pp3c2_8190V3.2"/>
    <property type="gene ID" value="Pp3c2_8190"/>
</dbReference>
<evidence type="ECO:0000313" key="2">
    <source>
        <dbReference type="EMBL" id="PNR59584.1"/>
    </source>
</evidence>
<protein>
    <submittedName>
        <fullName evidence="2 3">Uncharacterized protein</fullName>
    </submittedName>
</protein>
<gene>
    <name evidence="2" type="ORF">PHYPA_002375</name>
</gene>
<feature type="compositionally biased region" description="Basic and acidic residues" evidence="1">
    <location>
        <begin position="69"/>
        <end position="81"/>
    </location>
</feature>
<dbReference type="Proteomes" id="UP000006727">
    <property type="component" value="Chromosome 2"/>
</dbReference>
<accession>A0A2K1L0N2</accession>
<dbReference type="Gramene" id="Pp3c2_8190V3.1">
    <property type="protein sequence ID" value="Pp3c2_8190V3.1"/>
    <property type="gene ID" value="Pp3c2_8190"/>
</dbReference>
<evidence type="ECO:0000256" key="1">
    <source>
        <dbReference type="SAM" id="MobiDB-lite"/>
    </source>
</evidence>
<dbReference type="Gramene" id="Pp3c2_8190V3.2">
    <property type="protein sequence ID" value="Pp3c2_8190V3.2"/>
    <property type="gene ID" value="Pp3c2_8190"/>
</dbReference>
<evidence type="ECO:0000313" key="4">
    <source>
        <dbReference type="Proteomes" id="UP000006727"/>
    </source>
</evidence>
<keyword evidence="4" id="KW-1185">Reference proteome</keyword>
<dbReference type="InParanoid" id="A0A2K1L0N2"/>
<evidence type="ECO:0000313" key="3">
    <source>
        <dbReference type="EnsemblPlants" id="Pp3c2_8190V3.1"/>
    </source>
</evidence>
<name>A0A2K1L0N2_PHYPA</name>
<dbReference type="EMBL" id="ABEU02000002">
    <property type="protein sequence ID" value="PNR59584.1"/>
    <property type="molecule type" value="Genomic_DNA"/>
</dbReference>
<dbReference type="AlphaFoldDB" id="A0A2K1L0N2"/>
<sequence>MNLTLGKVPRSEILVEIWSQRLEPELNHDVKCMAQCGVRAVYRVYVIPWGGDRVVRASSGGHEGFDEDLPSHEERSDDVFTRHTQNKYGQHSNVHG</sequence>
<reference evidence="2 4" key="2">
    <citation type="journal article" date="2018" name="Plant J.">
        <title>The Physcomitrella patens chromosome-scale assembly reveals moss genome structure and evolution.</title>
        <authorList>
            <person name="Lang D."/>
            <person name="Ullrich K.K."/>
            <person name="Murat F."/>
            <person name="Fuchs J."/>
            <person name="Jenkins J."/>
            <person name="Haas F.B."/>
            <person name="Piednoel M."/>
            <person name="Gundlach H."/>
            <person name="Van Bel M."/>
            <person name="Meyberg R."/>
            <person name="Vives C."/>
            <person name="Morata J."/>
            <person name="Symeonidi A."/>
            <person name="Hiss M."/>
            <person name="Muchero W."/>
            <person name="Kamisugi Y."/>
            <person name="Saleh O."/>
            <person name="Blanc G."/>
            <person name="Decker E.L."/>
            <person name="van Gessel N."/>
            <person name="Grimwood J."/>
            <person name="Hayes R.D."/>
            <person name="Graham S.W."/>
            <person name="Gunter L.E."/>
            <person name="McDaniel S.F."/>
            <person name="Hoernstein S.N.W."/>
            <person name="Larsson A."/>
            <person name="Li F.W."/>
            <person name="Perroud P.F."/>
            <person name="Phillips J."/>
            <person name="Ranjan P."/>
            <person name="Rokshar D.S."/>
            <person name="Rothfels C.J."/>
            <person name="Schneider L."/>
            <person name="Shu S."/>
            <person name="Stevenson D.W."/>
            <person name="Thummler F."/>
            <person name="Tillich M."/>
            <person name="Villarreal Aguilar J.C."/>
            <person name="Widiez T."/>
            <person name="Wong G.K."/>
            <person name="Wymore A."/>
            <person name="Zhang Y."/>
            <person name="Zimmer A.D."/>
            <person name="Quatrano R.S."/>
            <person name="Mayer K.F.X."/>
            <person name="Goodstein D."/>
            <person name="Casacuberta J.M."/>
            <person name="Vandepoele K."/>
            <person name="Reski R."/>
            <person name="Cuming A.C."/>
            <person name="Tuskan G.A."/>
            <person name="Maumus F."/>
            <person name="Salse J."/>
            <person name="Schmutz J."/>
            <person name="Rensing S.A."/>
        </authorList>
    </citation>
    <scope>NUCLEOTIDE SEQUENCE [LARGE SCALE GENOMIC DNA]</scope>
    <source>
        <strain evidence="3 4">cv. Gransden 2004</strain>
    </source>
</reference>
<reference evidence="2 4" key="1">
    <citation type="journal article" date="2008" name="Science">
        <title>The Physcomitrella genome reveals evolutionary insights into the conquest of land by plants.</title>
        <authorList>
            <person name="Rensing S."/>
            <person name="Lang D."/>
            <person name="Zimmer A."/>
            <person name="Terry A."/>
            <person name="Salamov A."/>
            <person name="Shapiro H."/>
            <person name="Nishiyama T."/>
            <person name="Perroud P.-F."/>
            <person name="Lindquist E."/>
            <person name="Kamisugi Y."/>
            <person name="Tanahashi T."/>
            <person name="Sakakibara K."/>
            <person name="Fujita T."/>
            <person name="Oishi K."/>
            <person name="Shin-I T."/>
            <person name="Kuroki Y."/>
            <person name="Toyoda A."/>
            <person name="Suzuki Y."/>
            <person name="Hashimoto A."/>
            <person name="Yamaguchi K."/>
            <person name="Sugano A."/>
            <person name="Kohara Y."/>
            <person name="Fujiyama A."/>
            <person name="Anterola A."/>
            <person name="Aoki S."/>
            <person name="Ashton N."/>
            <person name="Barbazuk W.B."/>
            <person name="Barker E."/>
            <person name="Bennetzen J."/>
            <person name="Bezanilla M."/>
            <person name="Blankenship R."/>
            <person name="Cho S.H."/>
            <person name="Dutcher S."/>
            <person name="Estelle M."/>
            <person name="Fawcett J.A."/>
            <person name="Gundlach H."/>
            <person name="Hanada K."/>
            <person name="Heyl A."/>
            <person name="Hicks K.A."/>
            <person name="Hugh J."/>
            <person name="Lohr M."/>
            <person name="Mayer K."/>
            <person name="Melkozernov A."/>
            <person name="Murata T."/>
            <person name="Nelson D."/>
            <person name="Pils B."/>
            <person name="Prigge M."/>
            <person name="Reiss B."/>
            <person name="Renner T."/>
            <person name="Rombauts S."/>
            <person name="Rushton P."/>
            <person name="Sanderfoot A."/>
            <person name="Schween G."/>
            <person name="Shiu S.-H."/>
            <person name="Stueber K."/>
            <person name="Theodoulou F.L."/>
            <person name="Tu H."/>
            <person name="Van de Peer Y."/>
            <person name="Verrier P.J."/>
            <person name="Waters E."/>
            <person name="Wood A."/>
            <person name="Yang L."/>
            <person name="Cove D."/>
            <person name="Cuming A."/>
            <person name="Hasebe M."/>
            <person name="Lucas S."/>
            <person name="Mishler D.B."/>
            <person name="Reski R."/>
            <person name="Grigoriev I."/>
            <person name="Quatrano R.S."/>
            <person name="Boore J.L."/>
        </authorList>
    </citation>
    <scope>NUCLEOTIDE SEQUENCE [LARGE SCALE GENOMIC DNA]</scope>
    <source>
        <strain evidence="3 4">cv. Gransden 2004</strain>
    </source>
</reference>
<dbReference type="EnsemblPlants" id="Pp3c2_8190V3.1">
    <property type="protein sequence ID" value="Pp3c2_8190V3.1"/>
    <property type="gene ID" value="Pp3c2_8190"/>
</dbReference>
<dbReference type="PaxDb" id="3218-PP1S237_36V6.1"/>
<organism evidence="2">
    <name type="scientific">Physcomitrium patens</name>
    <name type="common">Spreading-leaved earth moss</name>
    <name type="synonym">Physcomitrella patens</name>
    <dbReference type="NCBI Taxonomy" id="3218"/>
    <lineage>
        <taxon>Eukaryota</taxon>
        <taxon>Viridiplantae</taxon>
        <taxon>Streptophyta</taxon>
        <taxon>Embryophyta</taxon>
        <taxon>Bryophyta</taxon>
        <taxon>Bryophytina</taxon>
        <taxon>Bryopsida</taxon>
        <taxon>Funariidae</taxon>
        <taxon>Funariales</taxon>
        <taxon>Funariaceae</taxon>
        <taxon>Physcomitrium</taxon>
    </lineage>
</organism>
<feature type="region of interest" description="Disordered" evidence="1">
    <location>
        <begin position="60"/>
        <end position="96"/>
    </location>
</feature>
<reference evidence="3" key="3">
    <citation type="submission" date="2020-12" db="UniProtKB">
        <authorList>
            <consortium name="EnsemblPlants"/>
        </authorList>
    </citation>
    <scope>IDENTIFICATION</scope>
</reference>